<name>A0ABD1ZFK2_9MARC</name>
<gene>
    <name evidence="1" type="ORF">R1flu_012739</name>
</gene>
<evidence type="ECO:0000313" key="1">
    <source>
        <dbReference type="EMBL" id="KAL2645152.1"/>
    </source>
</evidence>
<proteinExistence type="predicted"/>
<organism evidence="1 2">
    <name type="scientific">Riccia fluitans</name>
    <dbReference type="NCBI Taxonomy" id="41844"/>
    <lineage>
        <taxon>Eukaryota</taxon>
        <taxon>Viridiplantae</taxon>
        <taxon>Streptophyta</taxon>
        <taxon>Embryophyta</taxon>
        <taxon>Marchantiophyta</taxon>
        <taxon>Marchantiopsida</taxon>
        <taxon>Marchantiidae</taxon>
        <taxon>Marchantiales</taxon>
        <taxon>Ricciaceae</taxon>
        <taxon>Riccia</taxon>
    </lineage>
</organism>
<dbReference type="Proteomes" id="UP001605036">
    <property type="component" value="Unassembled WGS sequence"/>
</dbReference>
<evidence type="ECO:0000313" key="2">
    <source>
        <dbReference type="Proteomes" id="UP001605036"/>
    </source>
</evidence>
<accession>A0ABD1ZFK2</accession>
<protein>
    <submittedName>
        <fullName evidence="1">Uncharacterized protein</fullName>
    </submittedName>
</protein>
<keyword evidence="2" id="KW-1185">Reference proteome</keyword>
<sequence length="76" mass="7905">MKKFFGTSGPGIPRSPIAMIAIQNLPLFSGNQAEVTTYTLKVCGVICAAGEAAVPTHPARFSRCGAAIKGESTRIP</sequence>
<comment type="caution">
    <text evidence="1">The sequence shown here is derived from an EMBL/GenBank/DDBJ whole genome shotgun (WGS) entry which is preliminary data.</text>
</comment>
<dbReference type="AlphaFoldDB" id="A0ABD1ZFK2"/>
<reference evidence="1 2" key="1">
    <citation type="submission" date="2024-09" db="EMBL/GenBank/DDBJ databases">
        <title>Chromosome-scale assembly of Riccia fluitans.</title>
        <authorList>
            <person name="Paukszto L."/>
            <person name="Sawicki J."/>
            <person name="Karawczyk K."/>
            <person name="Piernik-Szablinska J."/>
            <person name="Szczecinska M."/>
            <person name="Mazdziarz M."/>
        </authorList>
    </citation>
    <scope>NUCLEOTIDE SEQUENCE [LARGE SCALE GENOMIC DNA]</scope>
    <source>
        <strain evidence="1">Rf_01</strain>
        <tissue evidence="1">Aerial parts of the thallus</tissue>
    </source>
</reference>
<dbReference type="EMBL" id="JBHFFA010000002">
    <property type="protein sequence ID" value="KAL2645152.1"/>
    <property type="molecule type" value="Genomic_DNA"/>
</dbReference>